<dbReference type="OrthoDB" id="6402943at2"/>
<evidence type="ECO:0000313" key="2">
    <source>
        <dbReference type="EMBL" id="TCT19513.1"/>
    </source>
</evidence>
<feature type="region of interest" description="Disordered" evidence="1">
    <location>
        <begin position="77"/>
        <end position="131"/>
    </location>
</feature>
<evidence type="ECO:0000256" key="1">
    <source>
        <dbReference type="SAM" id="MobiDB-lite"/>
    </source>
</evidence>
<evidence type="ECO:0000313" key="3">
    <source>
        <dbReference type="Proteomes" id="UP000295717"/>
    </source>
</evidence>
<sequence>MADVHFDLSFDGTLAPGAEPLAVRQQLAAIFKLDEPGVARLFTGKPVFIKREVDVATAAKFERVFNQAGAILRITPSDAASQQGASHSAPSPTPTASDPDAPESPPTAPAFGSSGLAIAPQGGFLEDPTPVKMPDLDTSYLSLVASPDWTLEDCEPIVATSPVGDLSHLSLVDLDRPNPQDSSD</sequence>
<dbReference type="EMBL" id="SMAO01000008">
    <property type="protein sequence ID" value="TCT19513.1"/>
    <property type="molecule type" value="Genomic_DNA"/>
</dbReference>
<dbReference type="RefSeq" id="WP_132978022.1">
    <property type="nucleotide sequence ID" value="NZ_SMAO01000008.1"/>
</dbReference>
<protein>
    <submittedName>
        <fullName evidence="2">Uncharacterized protein</fullName>
    </submittedName>
</protein>
<dbReference type="AlphaFoldDB" id="A0A4R3MXN1"/>
<keyword evidence="3" id="KW-1185">Reference proteome</keyword>
<gene>
    <name evidence="2" type="ORF">EDC35_108120</name>
</gene>
<name>A0A4R3MXN1_9GAMM</name>
<reference evidence="2 3" key="1">
    <citation type="submission" date="2019-03" db="EMBL/GenBank/DDBJ databases">
        <title>Genomic Encyclopedia of Type Strains, Phase IV (KMG-IV): sequencing the most valuable type-strain genomes for metagenomic binning, comparative biology and taxonomic classification.</title>
        <authorList>
            <person name="Goeker M."/>
        </authorList>
    </citation>
    <scope>NUCLEOTIDE SEQUENCE [LARGE SCALE GENOMIC DNA]</scope>
    <source>
        <strain evidence="2 3">DSM 13587</strain>
    </source>
</reference>
<organism evidence="2 3">
    <name type="scientific">Thiobaca trueperi</name>
    <dbReference type="NCBI Taxonomy" id="127458"/>
    <lineage>
        <taxon>Bacteria</taxon>
        <taxon>Pseudomonadati</taxon>
        <taxon>Pseudomonadota</taxon>
        <taxon>Gammaproteobacteria</taxon>
        <taxon>Chromatiales</taxon>
        <taxon>Chromatiaceae</taxon>
        <taxon>Thiobaca</taxon>
    </lineage>
</organism>
<accession>A0A4R3MXN1</accession>
<proteinExistence type="predicted"/>
<comment type="caution">
    <text evidence="2">The sequence shown here is derived from an EMBL/GenBank/DDBJ whole genome shotgun (WGS) entry which is preliminary data.</text>
</comment>
<feature type="compositionally biased region" description="Low complexity" evidence="1">
    <location>
        <begin position="85"/>
        <end position="99"/>
    </location>
</feature>
<dbReference type="Proteomes" id="UP000295717">
    <property type="component" value="Unassembled WGS sequence"/>
</dbReference>